<feature type="compositionally biased region" description="Basic and acidic residues" evidence="1">
    <location>
        <begin position="404"/>
        <end position="437"/>
    </location>
</feature>
<evidence type="ECO:0000313" key="2">
    <source>
        <dbReference type="EMBL" id="KAJ7350635.1"/>
    </source>
</evidence>
<feature type="compositionally biased region" description="Low complexity" evidence="1">
    <location>
        <begin position="221"/>
        <end position="236"/>
    </location>
</feature>
<feature type="non-terminal residue" evidence="2">
    <location>
        <position position="1"/>
    </location>
</feature>
<protein>
    <submittedName>
        <fullName evidence="2">Uncharacterized protein</fullName>
    </submittedName>
</protein>
<name>A0AAD7EUY2_9AGAR</name>
<accession>A0AAD7EUY2</accession>
<feature type="compositionally biased region" description="Low complexity" evidence="1">
    <location>
        <begin position="60"/>
        <end position="97"/>
    </location>
</feature>
<feature type="region of interest" description="Disordered" evidence="1">
    <location>
        <begin position="1"/>
        <end position="111"/>
    </location>
</feature>
<evidence type="ECO:0000313" key="3">
    <source>
        <dbReference type="Proteomes" id="UP001218218"/>
    </source>
</evidence>
<organism evidence="2 3">
    <name type="scientific">Mycena albidolilacea</name>
    <dbReference type="NCBI Taxonomy" id="1033008"/>
    <lineage>
        <taxon>Eukaryota</taxon>
        <taxon>Fungi</taxon>
        <taxon>Dikarya</taxon>
        <taxon>Basidiomycota</taxon>
        <taxon>Agaricomycotina</taxon>
        <taxon>Agaricomycetes</taxon>
        <taxon>Agaricomycetidae</taxon>
        <taxon>Agaricales</taxon>
        <taxon>Marasmiineae</taxon>
        <taxon>Mycenaceae</taxon>
        <taxon>Mycena</taxon>
    </lineage>
</organism>
<feature type="compositionally biased region" description="Basic residues" evidence="1">
    <location>
        <begin position="24"/>
        <end position="36"/>
    </location>
</feature>
<feature type="region of interest" description="Disordered" evidence="1">
    <location>
        <begin position="297"/>
        <end position="341"/>
    </location>
</feature>
<feature type="compositionally biased region" description="Basic and acidic residues" evidence="1">
    <location>
        <begin position="99"/>
        <end position="111"/>
    </location>
</feature>
<evidence type="ECO:0000256" key="1">
    <source>
        <dbReference type="SAM" id="MobiDB-lite"/>
    </source>
</evidence>
<comment type="caution">
    <text evidence="2">The sequence shown here is derived from an EMBL/GenBank/DDBJ whole genome shotgun (WGS) entry which is preliminary data.</text>
</comment>
<keyword evidence="3" id="KW-1185">Reference proteome</keyword>
<dbReference type="AlphaFoldDB" id="A0AAD7EUY2"/>
<dbReference type="EMBL" id="JARIHO010000014">
    <property type="protein sequence ID" value="KAJ7350635.1"/>
    <property type="molecule type" value="Genomic_DNA"/>
</dbReference>
<feature type="region of interest" description="Disordered" evidence="1">
    <location>
        <begin position="218"/>
        <end position="259"/>
    </location>
</feature>
<reference evidence="2" key="1">
    <citation type="submission" date="2023-03" db="EMBL/GenBank/DDBJ databases">
        <title>Massive genome expansion in bonnet fungi (Mycena s.s.) driven by repeated elements and novel gene families across ecological guilds.</title>
        <authorList>
            <consortium name="Lawrence Berkeley National Laboratory"/>
            <person name="Harder C.B."/>
            <person name="Miyauchi S."/>
            <person name="Viragh M."/>
            <person name="Kuo A."/>
            <person name="Thoen E."/>
            <person name="Andreopoulos B."/>
            <person name="Lu D."/>
            <person name="Skrede I."/>
            <person name="Drula E."/>
            <person name="Henrissat B."/>
            <person name="Morin E."/>
            <person name="Kohler A."/>
            <person name="Barry K."/>
            <person name="LaButti K."/>
            <person name="Morin E."/>
            <person name="Salamov A."/>
            <person name="Lipzen A."/>
            <person name="Mereny Z."/>
            <person name="Hegedus B."/>
            <person name="Baldrian P."/>
            <person name="Stursova M."/>
            <person name="Weitz H."/>
            <person name="Taylor A."/>
            <person name="Grigoriev I.V."/>
            <person name="Nagy L.G."/>
            <person name="Martin F."/>
            <person name="Kauserud H."/>
        </authorList>
    </citation>
    <scope>NUCLEOTIDE SEQUENCE</scope>
    <source>
        <strain evidence="2">CBHHK002</strain>
    </source>
</reference>
<gene>
    <name evidence="2" type="ORF">DFH08DRAFT_861982</name>
</gene>
<dbReference type="Proteomes" id="UP001218218">
    <property type="component" value="Unassembled WGS sequence"/>
</dbReference>
<sequence length="457" mass="49477">MPAATMAERIGSPVSPERTSSIRKLTRILRPTKMRRAATQPASFSIPSANVGRHTPPSSPSLYSLSSEGDSGSKLLSETDHPLLSPTSSTFSSSSASEGHGDELLLGSTDKHPVHYPIPDLDSIRAVPVSLTDPSPESQRPLSADYTWAVHRARVVRPQRIIIADKLDRSIDNNTPSPSLCTAEKWGERAKLQPLSPSQWIGSNVRAKTVLGGLSPSALDSASGSVLTTSSSSSPATPRPRPVSEINHPSPKPGVDLGIPSQRITELQESELLTETRRRPRSASEPRSFLGSAIQMSQHAGTAPPTPTGYILSVPPELDSGPKSSQTTLPPSRHYSPPTMPDDVYFTAAGRRESRMYISPDAAPNYVPPAPMHRAHAHSNSEPVLLPVELDQGAPASRPTTWKGRKEPTSGRPFEDRTREEARADGDSTPVSRKEDMWSGTWNRADIQDVIRELREL</sequence>
<proteinExistence type="predicted"/>
<feature type="region of interest" description="Disordered" evidence="1">
    <location>
        <begin position="268"/>
        <end position="287"/>
    </location>
</feature>
<feature type="region of interest" description="Disordered" evidence="1">
    <location>
        <begin position="392"/>
        <end position="437"/>
    </location>
</feature>